<comment type="similarity">
    <text evidence="1">Belongs to the ATP-dependent AMP-binding enzyme family.</text>
</comment>
<evidence type="ECO:0000256" key="1">
    <source>
        <dbReference type="ARBA" id="ARBA00006432"/>
    </source>
</evidence>
<dbReference type="GO" id="GO:0030182">
    <property type="term" value="P:neuron differentiation"/>
    <property type="evidence" value="ECO:0007669"/>
    <property type="project" value="TreeGrafter"/>
</dbReference>
<dbReference type="GO" id="GO:0005783">
    <property type="term" value="C:endoplasmic reticulum"/>
    <property type="evidence" value="ECO:0007669"/>
    <property type="project" value="TreeGrafter"/>
</dbReference>
<dbReference type="PANTHER" id="PTHR43272:SF83">
    <property type="entry name" value="ACYL-COA SYNTHETASE LONG-CHAIN, ISOFORM J"/>
    <property type="match status" value="1"/>
</dbReference>
<name>A0AAV4RUR8_CAEEX</name>
<accession>A0AAV4RUR8</accession>
<evidence type="ECO:0000256" key="2">
    <source>
        <dbReference type="ARBA" id="ARBA00022598"/>
    </source>
</evidence>
<keyword evidence="2 5" id="KW-0436">Ligase</keyword>
<evidence type="ECO:0000256" key="3">
    <source>
        <dbReference type="ARBA" id="ARBA00022741"/>
    </source>
</evidence>
<sequence>MEQLKSLAKDLGKEDMPLHKLCRDPSVISAFSKAIVQQGQKSKLMRTEIPTKVTLCSEEWQPETGLVTAAFKIRRKIIEQFYQNSIDEMYNPNLTRSSKST</sequence>
<dbReference type="GO" id="GO:0005811">
    <property type="term" value="C:lipid droplet"/>
    <property type="evidence" value="ECO:0007669"/>
    <property type="project" value="TreeGrafter"/>
</dbReference>
<keyword evidence="3" id="KW-0547">Nucleotide-binding</keyword>
<evidence type="ECO:0000313" key="5">
    <source>
        <dbReference type="EMBL" id="GIY25369.1"/>
    </source>
</evidence>
<keyword evidence="6" id="KW-1185">Reference proteome</keyword>
<dbReference type="EMBL" id="BPLR01008528">
    <property type="protein sequence ID" value="GIY25369.1"/>
    <property type="molecule type" value="Genomic_DNA"/>
</dbReference>
<dbReference type="PANTHER" id="PTHR43272">
    <property type="entry name" value="LONG-CHAIN-FATTY-ACID--COA LIGASE"/>
    <property type="match status" value="1"/>
</dbReference>
<organism evidence="5 6">
    <name type="scientific">Caerostris extrusa</name>
    <name type="common">Bark spider</name>
    <name type="synonym">Caerostris bankana</name>
    <dbReference type="NCBI Taxonomy" id="172846"/>
    <lineage>
        <taxon>Eukaryota</taxon>
        <taxon>Metazoa</taxon>
        <taxon>Ecdysozoa</taxon>
        <taxon>Arthropoda</taxon>
        <taxon>Chelicerata</taxon>
        <taxon>Arachnida</taxon>
        <taxon>Araneae</taxon>
        <taxon>Araneomorphae</taxon>
        <taxon>Entelegynae</taxon>
        <taxon>Araneoidea</taxon>
        <taxon>Araneidae</taxon>
        <taxon>Caerostris</taxon>
    </lineage>
</organism>
<dbReference type="AlphaFoldDB" id="A0AAV4RUR8"/>
<protein>
    <submittedName>
        <fullName evidence="5">Long-chain-fatty-acid--CoA ligase 4</fullName>
    </submittedName>
</protein>
<dbReference type="Proteomes" id="UP001054945">
    <property type="component" value="Unassembled WGS sequence"/>
</dbReference>
<dbReference type="GO" id="GO:0035336">
    <property type="term" value="P:long-chain fatty-acyl-CoA metabolic process"/>
    <property type="evidence" value="ECO:0007669"/>
    <property type="project" value="TreeGrafter"/>
</dbReference>
<dbReference type="GO" id="GO:0005524">
    <property type="term" value="F:ATP binding"/>
    <property type="evidence" value="ECO:0007669"/>
    <property type="project" value="UniProtKB-KW"/>
</dbReference>
<comment type="caution">
    <text evidence="5">The sequence shown here is derived from an EMBL/GenBank/DDBJ whole genome shotgun (WGS) entry which is preliminary data.</text>
</comment>
<proteinExistence type="inferred from homology"/>
<evidence type="ECO:0000313" key="6">
    <source>
        <dbReference type="Proteomes" id="UP001054945"/>
    </source>
</evidence>
<dbReference type="GO" id="GO:0005886">
    <property type="term" value="C:plasma membrane"/>
    <property type="evidence" value="ECO:0007669"/>
    <property type="project" value="TreeGrafter"/>
</dbReference>
<evidence type="ECO:0000256" key="4">
    <source>
        <dbReference type="ARBA" id="ARBA00022840"/>
    </source>
</evidence>
<dbReference type="GO" id="GO:0090433">
    <property type="term" value="F:palmitoyl-CoA ligase activity"/>
    <property type="evidence" value="ECO:0007669"/>
    <property type="project" value="TreeGrafter"/>
</dbReference>
<gene>
    <name evidence="5" type="primary">ACSL4_1</name>
    <name evidence="5" type="ORF">CEXT_153631</name>
</gene>
<reference evidence="5 6" key="1">
    <citation type="submission" date="2021-06" db="EMBL/GenBank/DDBJ databases">
        <title>Caerostris extrusa draft genome.</title>
        <authorList>
            <person name="Kono N."/>
            <person name="Arakawa K."/>
        </authorList>
    </citation>
    <scope>NUCLEOTIDE SEQUENCE [LARGE SCALE GENOMIC DNA]</scope>
</reference>
<keyword evidence="4" id="KW-0067">ATP-binding</keyword>